<evidence type="ECO:0000256" key="4">
    <source>
        <dbReference type="SAM" id="MobiDB-lite"/>
    </source>
</evidence>
<dbReference type="InterPro" id="IPR016130">
    <property type="entry name" value="Tyr_Pase_AS"/>
</dbReference>
<dbReference type="VEuPathDB" id="FungiDB:ASPZODRAFT_18307"/>
<dbReference type="AlphaFoldDB" id="A0A1L9SC37"/>
<protein>
    <recommendedName>
        <fullName evidence="7">Tyrosine specific protein phosphatases domain-containing protein</fullName>
    </recommendedName>
</protein>
<dbReference type="InterPro" id="IPR004861">
    <property type="entry name" value="Siw14-like"/>
</dbReference>
<dbReference type="Proteomes" id="UP000184188">
    <property type="component" value="Unassembled WGS sequence"/>
</dbReference>
<dbReference type="InterPro" id="IPR029021">
    <property type="entry name" value="Prot-tyrosine_phosphatase-like"/>
</dbReference>
<dbReference type="PROSITE" id="PS00383">
    <property type="entry name" value="TYR_PHOSPHATASE_1"/>
    <property type="match status" value="1"/>
</dbReference>
<dbReference type="FunFam" id="3.90.190.10:FF:000035">
    <property type="entry name" value="Tyrosine phosphatase, putative"/>
    <property type="match status" value="1"/>
</dbReference>
<evidence type="ECO:0000313" key="5">
    <source>
        <dbReference type="EMBL" id="OJJ44736.1"/>
    </source>
</evidence>
<dbReference type="RefSeq" id="XP_022579246.1">
    <property type="nucleotide sequence ID" value="XM_022727187.1"/>
</dbReference>
<accession>A0A1L9SC37</accession>
<dbReference type="PANTHER" id="PTHR31126:SF48">
    <property type="entry name" value="INOSITOL PHOSPHATASE SIW14"/>
    <property type="match status" value="1"/>
</dbReference>
<dbReference type="GeneID" id="34613651"/>
<feature type="region of interest" description="Disordered" evidence="4">
    <location>
        <begin position="1"/>
        <end position="26"/>
    </location>
</feature>
<name>A0A1L9SC37_9EURO</name>
<evidence type="ECO:0000256" key="3">
    <source>
        <dbReference type="ARBA" id="ARBA00022801"/>
    </source>
</evidence>
<keyword evidence="3" id="KW-0378">Hydrolase</keyword>
<gene>
    <name evidence="5" type="ORF">ASPZODRAFT_18307</name>
</gene>
<proteinExistence type="predicted"/>
<dbReference type="SUPFAM" id="SSF52799">
    <property type="entry name" value="(Phosphotyrosine protein) phosphatases II"/>
    <property type="match status" value="1"/>
</dbReference>
<sequence>MAFPLRSKPSNGTLHGNTENTKQVERVSSSLPENFGEVIPGMIYRSSFPLTENLGALEKLNLKSIITFVEEPYSNSHIEFLERNKISHLRIVLDANKVGRASIDDEAVKRILMTILSKERHPILIHCNKGKHRTGCVVACFRKAIGWPLDRIIREYRDYAGSKARALDEVFISKFNAQSLRSTVAATGAAAWIHRPVPSGDPVDVLARRVARASMDENNIHRLM</sequence>
<feature type="compositionally biased region" description="Polar residues" evidence="4">
    <location>
        <begin position="8"/>
        <end position="26"/>
    </location>
</feature>
<dbReference type="STRING" id="1073090.A0A1L9SC37"/>
<evidence type="ECO:0000256" key="1">
    <source>
        <dbReference type="ARBA" id="ARBA00004496"/>
    </source>
</evidence>
<evidence type="ECO:0008006" key="7">
    <source>
        <dbReference type="Google" id="ProtNLM"/>
    </source>
</evidence>
<comment type="subcellular location">
    <subcellularLocation>
        <location evidence="1">Cytoplasm</location>
    </subcellularLocation>
</comment>
<keyword evidence="2" id="KW-0963">Cytoplasm</keyword>
<dbReference type="EMBL" id="KV878347">
    <property type="protein sequence ID" value="OJJ44736.1"/>
    <property type="molecule type" value="Genomic_DNA"/>
</dbReference>
<dbReference type="GO" id="GO:0052840">
    <property type="term" value="F:inositol diphosphate tetrakisphosphate diphosphatase activity"/>
    <property type="evidence" value="ECO:0007669"/>
    <property type="project" value="TreeGrafter"/>
</dbReference>
<dbReference type="OrthoDB" id="6375174at2759"/>
<dbReference type="GO" id="GO:0016791">
    <property type="term" value="F:phosphatase activity"/>
    <property type="evidence" value="ECO:0007669"/>
    <property type="project" value="TreeGrafter"/>
</dbReference>
<evidence type="ECO:0000313" key="6">
    <source>
        <dbReference type="Proteomes" id="UP000184188"/>
    </source>
</evidence>
<dbReference type="Pfam" id="PF03162">
    <property type="entry name" value="Y_phosphatase2"/>
    <property type="match status" value="1"/>
</dbReference>
<dbReference type="PANTHER" id="PTHR31126">
    <property type="entry name" value="TYROSINE-PROTEIN PHOSPHATASE"/>
    <property type="match status" value="1"/>
</dbReference>
<dbReference type="GO" id="GO:0005737">
    <property type="term" value="C:cytoplasm"/>
    <property type="evidence" value="ECO:0007669"/>
    <property type="project" value="UniProtKB-SubCell"/>
</dbReference>
<keyword evidence="6" id="KW-1185">Reference proteome</keyword>
<organism evidence="5 6">
    <name type="scientific">Penicilliopsis zonata CBS 506.65</name>
    <dbReference type="NCBI Taxonomy" id="1073090"/>
    <lineage>
        <taxon>Eukaryota</taxon>
        <taxon>Fungi</taxon>
        <taxon>Dikarya</taxon>
        <taxon>Ascomycota</taxon>
        <taxon>Pezizomycotina</taxon>
        <taxon>Eurotiomycetes</taxon>
        <taxon>Eurotiomycetidae</taxon>
        <taxon>Eurotiales</taxon>
        <taxon>Aspergillaceae</taxon>
        <taxon>Penicilliopsis</taxon>
    </lineage>
</organism>
<reference evidence="6" key="1">
    <citation type="journal article" date="2017" name="Genome Biol.">
        <title>Comparative genomics reveals high biological diversity and specific adaptations in the industrially and medically important fungal genus Aspergillus.</title>
        <authorList>
            <person name="de Vries R.P."/>
            <person name="Riley R."/>
            <person name="Wiebenga A."/>
            <person name="Aguilar-Osorio G."/>
            <person name="Amillis S."/>
            <person name="Uchima C.A."/>
            <person name="Anderluh G."/>
            <person name="Asadollahi M."/>
            <person name="Askin M."/>
            <person name="Barry K."/>
            <person name="Battaglia E."/>
            <person name="Bayram O."/>
            <person name="Benocci T."/>
            <person name="Braus-Stromeyer S.A."/>
            <person name="Caldana C."/>
            <person name="Canovas D."/>
            <person name="Cerqueira G.C."/>
            <person name="Chen F."/>
            <person name="Chen W."/>
            <person name="Choi C."/>
            <person name="Clum A."/>
            <person name="Dos Santos R.A."/>
            <person name="Damasio A.R."/>
            <person name="Diallinas G."/>
            <person name="Emri T."/>
            <person name="Fekete E."/>
            <person name="Flipphi M."/>
            <person name="Freyberg S."/>
            <person name="Gallo A."/>
            <person name="Gournas C."/>
            <person name="Habgood R."/>
            <person name="Hainaut M."/>
            <person name="Harispe M.L."/>
            <person name="Henrissat B."/>
            <person name="Hilden K.S."/>
            <person name="Hope R."/>
            <person name="Hossain A."/>
            <person name="Karabika E."/>
            <person name="Karaffa L."/>
            <person name="Karanyi Z."/>
            <person name="Krasevec N."/>
            <person name="Kuo A."/>
            <person name="Kusch H."/>
            <person name="LaButti K."/>
            <person name="Lagendijk E.L."/>
            <person name="Lapidus A."/>
            <person name="Levasseur A."/>
            <person name="Lindquist E."/>
            <person name="Lipzen A."/>
            <person name="Logrieco A.F."/>
            <person name="MacCabe A."/>
            <person name="Maekelae M.R."/>
            <person name="Malavazi I."/>
            <person name="Melin P."/>
            <person name="Meyer V."/>
            <person name="Mielnichuk N."/>
            <person name="Miskei M."/>
            <person name="Molnar A.P."/>
            <person name="Mule G."/>
            <person name="Ngan C.Y."/>
            <person name="Orejas M."/>
            <person name="Orosz E."/>
            <person name="Ouedraogo J.P."/>
            <person name="Overkamp K.M."/>
            <person name="Park H.-S."/>
            <person name="Perrone G."/>
            <person name="Piumi F."/>
            <person name="Punt P.J."/>
            <person name="Ram A.F."/>
            <person name="Ramon A."/>
            <person name="Rauscher S."/>
            <person name="Record E."/>
            <person name="Riano-Pachon D.M."/>
            <person name="Robert V."/>
            <person name="Roehrig J."/>
            <person name="Ruller R."/>
            <person name="Salamov A."/>
            <person name="Salih N.S."/>
            <person name="Samson R.A."/>
            <person name="Sandor E."/>
            <person name="Sanguinetti M."/>
            <person name="Schuetze T."/>
            <person name="Sepcic K."/>
            <person name="Shelest E."/>
            <person name="Sherlock G."/>
            <person name="Sophianopoulou V."/>
            <person name="Squina F.M."/>
            <person name="Sun H."/>
            <person name="Susca A."/>
            <person name="Todd R.B."/>
            <person name="Tsang A."/>
            <person name="Unkles S.E."/>
            <person name="van de Wiele N."/>
            <person name="van Rossen-Uffink D."/>
            <person name="Oliveira J.V."/>
            <person name="Vesth T.C."/>
            <person name="Visser J."/>
            <person name="Yu J.-H."/>
            <person name="Zhou M."/>
            <person name="Andersen M.R."/>
            <person name="Archer D.B."/>
            <person name="Baker S.E."/>
            <person name="Benoit I."/>
            <person name="Brakhage A.A."/>
            <person name="Braus G.H."/>
            <person name="Fischer R."/>
            <person name="Frisvad J.C."/>
            <person name="Goldman G.H."/>
            <person name="Houbraken J."/>
            <person name="Oakley B."/>
            <person name="Pocsi I."/>
            <person name="Scazzocchio C."/>
            <person name="Seiboth B."/>
            <person name="vanKuyk P.A."/>
            <person name="Wortman J."/>
            <person name="Dyer P.S."/>
            <person name="Grigoriev I.V."/>
        </authorList>
    </citation>
    <scope>NUCLEOTIDE SEQUENCE [LARGE SCALE GENOMIC DNA]</scope>
    <source>
        <strain evidence="6">CBS 506.65</strain>
    </source>
</reference>
<evidence type="ECO:0000256" key="2">
    <source>
        <dbReference type="ARBA" id="ARBA00022490"/>
    </source>
</evidence>
<dbReference type="Gene3D" id="3.90.190.10">
    <property type="entry name" value="Protein tyrosine phosphatase superfamily"/>
    <property type="match status" value="1"/>
</dbReference>